<dbReference type="InterPro" id="IPR001233">
    <property type="entry name" value="RtcB"/>
</dbReference>
<keyword evidence="4 10" id="KW-0547">Nucleotide-binding</keyword>
<keyword evidence="6 10" id="KW-0342">GTP-binding</keyword>
<dbReference type="GO" id="GO:0006281">
    <property type="term" value="P:DNA repair"/>
    <property type="evidence" value="ECO:0007669"/>
    <property type="project" value="TreeGrafter"/>
</dbReference>
<keyword evidence="5" id="KW-0692">RNA repair</keyword>
<dbReference type="InterPro" id="IPR036025">
    <property type="entry name" value="RtcB-like_sf"/>
</dbReference>
<evidence type="ECO:0000256" key="6">
    <source>
        <dbReference type="ARBA" id="ARBA00023134"/>
    </source>
</evidence>
<feature type="binding site" evidence="10">
    <location>
        <position position="308"/>
    </location>
    <ligand>
        <name>GMP</name>
        <dbReference type="ChEBI" id="CHEBI:58115"/>
    </ligand>
</feature>
<dbReference type="GO" id="GO:0003909">
    <property type="term" value="F:DNA ligase activity"/>
    <property type="evidence" value="ECO:0007669"/>
    <property type="project" value="TreeGrafter"/>
</dbReference>
<accession>A0AA87ILV6</accession>
<gene>
    <name evidence="12" type="ORF">A1A1_09711</name>
</gene>
<dbReference type="Gene3D" id="3.90.1860.10">
    <property type="entry name" value="tRNA-splicing ligase RtcB"/>
    <property type="match status" value="1"/>
</dbReference>
<dbReference type="GO" id="GO:0005525">
    <property type="term" value="F:GTP binding"/>
    <property type="evidence" value="ECO:0007669"/>
    <property type="project" value="UniProtKB-KW"/>
</dbReference>
<dbReference type="PANTHER" id="PTHR43749">
    <property type="entry name" value="RNA-SPLICING LIGASE RTCB"/>
    <property type="match status" value="1"/>
</dbReference>
<dbReference type="Proteomes" id="UP000004725">
    <property type="component" value="Unassembled WGS sequence"/>
</dbReference>
<feature type="active site" description="GMP-histidine intermediate" evidence="9">
    <location>
        <position position="325"/>
    </location>
</feature>
<evidence type="ECO:0000256" key="2">
    <source>
        <dbReference type="ARBA" id="ARBA00022598"/>
    </source>
</evidence>
<feature type="binding site" evidence="10">
    <location>
        <begin position="325"/>
        <end position="328"/>
    </location>
    <ligand>
        <name>GMP</name>
        <dbReference type="ChEBI" id="CHEBI:58115"/>
    </ligand>
</feature>
<keyword evidence="3 11" id="KW-0479">Metal-binding</keyword>
<dbReference type="GO" id="GO:0170057">
    <property type="term" value="F:RNA ligase (GTP) activity"/>
    <property type="evidence" value="ECO:0007669"/>
    <property type="project" value="UniProtKB-EC"/>
</dbReference>
<evidence type="ECO:0000256" key="4">
    <source>
        <dbReference type="ARBA" id="ARBA00022741"/>
    </source>
</evidence>
<dbReference type="GO" id="GO:0042245">
    <property type="term" value="P:RNA repair"/>
    <property type="evidence" value="ECO:0007669"/>
    <property type="project" value="UniProtKB-KW"/>
</dbReference>
<feature type="binding site" evidence="11">
    <location>
        <position position="75"/>
    </location>
    <ligand>
        <name>Mn(2+)</name>
        <dbReference type="ChEBI" id="CHEBI:29035"/>
        <label>1</label>
    </ligand>
</feature>
<dbReference type="SUPFAM" id="SSF103365">
    <property type="entry name" value="Hypothetical protein PH1602"/>
    <property type="match status" value="1"/>
</dbReference>
<evidence type="ECO:0000256" key="11">
    <source>
        <dbReference type="PIRSR" id="PIRSR601233-3"/>
    </source>
</evidence>
<evidence type="ECO:0000256" key="5">
    <source>
        <dbReference type="ARBA" id="ARBA00022800"/>
    </source>
</evidence>
<reference evidence="12 13" key="1">
    <citation type="journal article" date="2012" name="J. Bacteriol.">
        <title>Genome Sequence of the Antarctic Psychrophile Bacterium Planococcus antarcticus DSM 14505.</title>
        <authorList>
            <person name="Margolles A."/>
            <person name="Gueimonde M."/>
            <person name="Sanchez B."/>
        </authorList>
    </citation>
    <scope>NUCLEOTIDE SEQUENCE [LARGE SCALE GENOMIC DNA]</scope>
    <source>
        <strain evidence="12 13">DSM 14505</strain>
    </source>
</reference>
<evidence type="ECO:0000313" key="12">
    <source>
        <dbReference type="EMBL" id="EIM06814.1"/>
    </source>
</evidence>
<organism evidence="12 13">
    <name type="scientific">Planococcus antarcticus DSM 14505</name>
    <dbReference type="NCBI Taxonomy" id="1185653"/>
    <lineage>
        <taxon>Bacteria</taxon>
        <taxon>Bacillati</taxon>
        <taxon>Bacillota</taxon>
        <taxon>Bacilli</taxon>
        <taxon>Bacillales</taxon>
        <taxon>Caryophanaceae</taxon>
        <taxon>Planococcus</taxon>
    </lineage>
</organism>
<keyword evidence="7 11" id="KW-0464">Manganese</keyword>
<name>A0AA87ILV6_9BACL</name>
<comment type="cofactor">
    <cofactor evidence="11">
        <name>Mn(2+)</name>
        <dbReference type="ChEBI" id="CHEBI:29035"/>
    </cofactor>
    <text evidence="11">Binds 2 manganese ions per subunit.</text>
</comment>
<feature type="binding site" evidence="11">
    <location>
        <position position="146"/>
    </location>
    <ligand>
        <name>Mn(2+)</name>
        <dbReference type="ChEBI" id="CHEBI:29035"/>
        <label>1</label>
    </ligand>
</feature>
<comment type="catalytic activity">
    <reaction evidence="8">
        <text>a 3'-end 3'-phospho-ribonucleotide-RNA + a 5'-end dephospho-ribonucleoside-RNA + GTP = a ribonucleotidyl-ribonucleotide-RNA + GMP + diphosphate</text>
        <dbReference type="Rhea" id="RHEA:68076"/>
        <dbReference type="Rhea" id="RHEA-COMP:10463"/>
        <dbReference type="Rhea" id="RHEA-COMP:13936"/>
        <dbReference type="Rhea" id="RHEA-COMP:17355"/>
        <dbReference type="ChEBI" id="CHEBI:33019"/>
        <dbReference type="ChEBI" id="CHEBI:37565"/>
        <dbReference type="ChEBI" id="CHEBI:58115"/>
        <dbReference type="ChEBI" id="CHEBI:83062"/>
        <dbReference type="ChEBI" id="CHEBI:138284"/>
        <dbReference type="ChEBI" id="CHEBI:173118"/>
        <dbReference type="EC" id="6.5.1.8"/>
    </reaction>
</comment>
<feature type="binding site" evidence="10">
    <location>
        <begin position="275"/>
        <end position="276"/>
    </location>
    <ligand>
        <name>GMP</name>
        <dbReference type="ChEBI" id="CHEBI:58115"/>
    </ligand>
</feature>
<evidence type="ECO:0000256" key="9">
    <source>
        <dbReference type="PIRSR" id="PIRSR601233-1"/>
    </source>
</evidence>
<sequence>MEKSKIIKGKYSDAKVFTNNIDEMTVSQIEGFMNEELTANARVRIMPDCHAGKGAVIGTTMKVNDRVVPNLVGVDIGCGMLCVEIQKQEVDFVKLDAAVAALVPSGQSIRTVAHDFTENIALDRVLANFSKDVAIHSLGTLGGGNHFIEMNRAEDGRLFLVIHSGSRHLGVKVANFHQKKAIESLSNDKQGLDELIAQLKMQDRHKEISDAIKSYKSLQPIIPNELAYLEGSLMQDYFNDLKIAQEYAKWNRSAMVQVLLEAMEFNEVGRIDTVHNYIDLEHMILRKGAISARKDEMVLIPINMRDGSLLAKGKGNNDWNQSGPHGAGRILSRTKAKQLLQLNDFTDTMKNVYTTSVNQDTIDESPFAYKTMQEIIDNTKETIEIQSILKPIYNFKAAEFQGWRKK</sequence>
<evidence type="ECO:0000256" key="7">
    <source>
        <dbReference type="ARBA" id="ARBA00023211"/>
    </source>
</evidence>
<evidence type="ECO:0000256" key="10">
    <source>
        <dbReference type="PIRSR" id="PIRSR601233-2"/>
    </source>
</evidence>
<evidence type="ECO:0000256" key="3">
    <source>
        <dbReference type="ARBA" id="ARBA00022723"/>
    </source>
</evidence>
<feature type="binding site" evidence="10">
    <location>
        <begin position="301"/>
        <end position="304"/>
    </location>
    <ligand>
        <name>GMP</name>
        <dbReference type="ChEBI" id="CHEBI:58115"/>
    </ligand>
</feature>
<dbReference type="GO" id="GO:0006396">
    <property type="term" value="P:RNA processing"/>
    <property type="evidence" value="ECO:0007669"/>
    <property type="project" value="InterPro"/>
</dbReference>
<keyword evidence="2" id="KW-0436">Ligase</keyword>
<dbReference type="Pfam" id="PF01139">
    <property type="entry name" value="RtcB"/>
    <property type="match status" value="1"/>
</dbReference>
<protein>
    <recommendedName>
        <fullName evidence="1">3'-phosphate/5'-hydroxy nucleic acid ligase</fullName>
        <ecNumber evidence="1">6.5.1.8</ecNumber>
    </recommendedName>
</protein>
<evidence type="ECO:0000256" key="8">
    <source>
        <dbReference type="ARBA" id="ARBA00047746"/>
    </source>
</evidence>
<evidence type="ECO:0000256" key="1">
    <source>
        <dbReference type="ARBA" id="ARBA00012726"/>
    </source>
</evidence>
<dbReference type="PANTHER" id="PTHR43749:SF2">
    <property type="entry name" value="RNA-SPLICING LIGASE RTCB"/>
    <property type="match status" value="1"/>
</dbReference>
<dbReference type="GO" id="GO:0030145">
    <property type="term" value="F:manganese ion binding"/>
    <property type="evidence" value="ECO:0007669"/>
    <property type="project" value="TreeGrafter"/>
</dbReference>
<dbReference type="AlphaFoldDB" id="A0AA87ILV6"/>
<dbReference type="EC" id="6.5.1.8" evidence="1"/>
<proteinExistence type="predicted"/>
<feature type="binding site" evidence="11">
    <location>
        <position position="275"/>
    </location>
    <ligand>
        <name>Mn(2+)</name>
        <dbReference type="ChEBI" id="CHEBI:29035"/>
        <label>2</label>
    </ligand>
</feature>
<feature type="binding site" evidence="10">
    <location>
        <begin position="145"/>
        <end position="149"/>
    </location>
    <ligand>
        <name>GMP</name>
        <dbReference type="ChEBI" id="CHEBI:58115"/>
    </ligand>
</feature>
<dbReference type="InterPro" id="IPR052915">
    <property type="entry name" value="RtcB-like"/>
</dbReference>
<dbReference type="EMBL" id="AJYB01000026">
    <property type="protein sequence ID" value="EIM06814.1"/>
    <property type="molecule type" value="Genomic_DNA"/>
</dbReference>
<evidence type="ECO:0000313" key="13">
    <source>
        <dbReference type="Proteomes" id="UP000004725"/>
    </source>
</evidence>
<comment type="caution">
    <text evidence="12">The sequence shown here is derived from an EMBL/GenBank/DDBJ whole genome shotgun (WGS) entry which is preliminary data.</text>
</comment>